<gene>
    <name evidence="1" type="ORF">GCM10022214_50220</name>
</gene>
<sequence length="87" mass="9860">MELTDAVRMIMSESAPHPELLRVARTSYDDLSSGRPVHHTALSDLLRQAARKNVYPALRARYGVEAFDDMVLALGWEIDRQAPVVRR</sequence>
<protein>
    <recommendedName>
        <fullName evidence="3">Tetracycline repressor TetR C-terminal domain-containing protein</fullName>
    </recommendedName>
</protein>
<dbReference type="RefSeq" id="WP_344952195.1">
    <property type="nucleotide sequence ID" value="NZ_BAAAZG010000037.1"/>
</dbReference>
<accession>A0ABP7WAC2</accession>
<proteinExistence type="predicted"/>
<evidence type="ECO:0000313" key="1">
    <source>
        <dbReference type="EMBL" id="GAA4084338.1"/>
    </source>
</evidence>
<dbReference type="Proteomes" id="UP001500683">
    <property type="component" value="Unassembled WGS sequence"/>
</dbReference>
<evidence type="ECO:0008006" key="3">
    <source>
        <dbReference type="Google" id="ProtNLM"/>
    </source>
</evidence>
<keyword evidence="2" id="KW-1185">Reference proteome</keyword>
<organism evidence="1 2">
    <name type="scientific">Actinomadura miaoliensis</name>
    <dbReference type="NCBI Taxonomy" id="430685"/>
    <lineage>
        <taxon>Bacteria</taxon>
        <taxon>Bacillati</taxon>
        <taxon>Actinomycetota</taxon>
        <taxon>Actinomycetes</taxon>
        <taxon>Streptosporangiales</taxon>
        <taxon>Thermomonosporaceae</taxon>
        <taxon>Actinomadura</taxon>
    </lineage>
</organism>
<evidence type="ECO:0000313" key="2">
    <source>
        <dbReference type="Proteomes" id="UP001500683"/>
    </source>
</evidence>
<dbReference type="EMBL" id="BAAAZG010000037">
    <property type="protein sequence ID" value="GAA4084338.1"/>
    <property type="molecule type" value="Genomic_DNA"/>
</dbReference>
<reference evidence="2" key="1">
    <citation type="journal article" date="2019" name="Int. J. Syst. Evol. Microbiol.">
        <title>The Global Catalogue of Microorganisms (GCM) 10K type strain sequencing project: providing services to taxonomists for standard genome sequencing and annotation.</title>
        <authorList>
            <consortium name="The Broad Institute Genomics Platform"/>
            <consortium name="The Broad Institute Genome Sequencing Center for Infectious Disease"/>
            <person name="Wu L."/>
            <person name="Ma J."/>
        </authorList>
    </citation>
    <scope>NUCLEOTIDE SEQUENCE [LARGE SCALE GENOMIC DNA]</scope>
    <source>
        <strain evidence="2">JCM 16702</strain>
    </source>
</reference>
<comment type="caution">
    <text evidence="1">The sequence shown here is derived from an EMBL/GenBank/DDBJ whole genome shotgun (WGS) entry which is preliminary data.</text>
</comment>
<name>A0ABP7WAC2_9ACTN</name>